<dbReference type="Gene3D" id="3.20.20.80">
    <property type="entry name" value="Glycosidases"/>
    <property type="match status" value="1"/>
</dbReference>
<dbReference type="InterPro" id="IPR016286">
    <property type="entry name" value="FUC_metazoa-typ"/>
</dbReference>
<keyword evidence="8" id="KW-0812">Transmembrane</keyword>
<dbReference type="SMART" id="SM00812">
    <property type="entry name" value="Alpha_L_fucos"/>
    <property type="match status" value="1"/>
</dbReference>
<accession>A0ABQ9E2G5</accession>
<keyword evidence="8" id="KW-0472">Membrane</keyword>
<evidence type="ECO:0000256" key="2">
    <source>
        <dbReference type="ARBA" id="ARBA00007951"/>
    </source>
</evidence>
<evidence type="ECO:0000256" key="6">
    <source>
        <dbReference type="ARBA" id="ARBA00023295"/>
    </source>
</evidence>
<dbReference type="PANTHER" id="PTHR10030:SF37">
    <property type="entry name" value="ALPHA-L-FUCOSIDASE-RELATED"/>
    <property type="match status" value="1"/>
</dbReference>
<dbReference type="Pfam" id="PF01120">
    <property type="entry name" value="Alpha_L_fucos"/>
    <property type="match status" value="3"/>
</dbReference>
<proteinExistence type="inferred from homology"/>
<reference evidence="10 11" key="1">
    <citation type="submission" date="2022-12" db="EMBL/GenBank/DDBJ databases">
        <title>Chromosome-level genome of Tegillarca granosa.</title>
        <authorList>
            <person name="Kim J."/>
        </authorList>
    </citation>
    <scope>NUCLEOTIDE SEQUENCE [LARGE SCALE GENOMIC DNA]</scope>
    <source>
        <strain evidence="10">Teg-2019</strain>
        <tissue evidence="10">Adductor muscle</tissue>
    </source>
</reference>
<dbReference type="EMBL" id="JARBDR010000923">
    <property type="protein sequence ID" value="KAJ8297720.1"/>
    <property type="molecule type" value="Genomic_DNA"/>
</dbReference>
<keyword evidence="11" id="KW-1185">Reference proteome</keyword>
<dbReference type="InterPro" id="IPR017853">
    <property type="entry name" value="GH"/>
</dbReference>
<evidence type="ECO:0000313" key="11">
    <source>
        <dbReference type="Proteomes" id="UP001217089"/>
    </source>
</evidence>
<gene>
    <name evidence="10" type="ORF">KUTeg_024251</name>
</gene>
<dbReference type="InterPro" id="IPR000933">
    <property type="entry name" value="Glyco_hydro_29"/>
</dbReference>
<evidence type="ECO:0000259" key="9">
    <source>
        <dbReference type="Pfam" id="PF01120"/>
    </source>
</evidence>
<comment type="similarity">
    <text evidence="2 7">Belongs to the glycosyl hydrolase 29 family.</text>
</comment>
<dbReference type="PANTHER" id="PTHR10030">
    <property type="entry name" value="ALPHA-L-FUCOSIDASE"/>
    <property type="match status" value="1"/>
</dbReference>
<evidence type="ECO:0000256" key="7">
    <source>
        <dbReference type="PIRNR" id="PIRNR001092"/>
    </source>
</evidence>
<keyword evidence="4" id="KW-0732">Signal</keyword>
<sequence length="432" mass="51225">MGMFTKIGRYFKPVKYILLLQVIFISLQFLAFYLRTVNAPGLKNINDGKYKPTWTSLETRPLPDWYNDGKIGIFLHWGVYSVPSFVDVGNEGLGEWFWFYWKGPLQNGIKHRKNKESALKFIAKNYPPEFQYTDFAPQFKAEFFEPDKWAKLFESSGARYVVLTSKHHEGFPLWPSRWAWNWNAMDNGPHRDLVGMYYEFKSWILFDRCLYHCLRYYFIGDLSKSVKKRGLKFGLYYSLYEWFNPLYLEDKRNGFRTQTYIEKKMMPEMRDMVLRYKPDLVWTDGDWDAPCSYWNCTQFLAWLYNDSPVRDTVVTNDRWGRDVRCKHDKESWGFRRNADVHDYFTMDELLEILAETVSKGGNLLMNIGPTADGRITPLFQERLLQLGSWLKVNGEAIYGTHQWITSKDPVTKGVCLGDYGTIAYDLERKHRY</sequence>
<name>A0ABQ9E2G5_TEGGR</name>
<dbReference type="PIRSF" id="PIRSF001092">
    <property type="entry name" value="Alpha-L-fucosidase"/>
    <property type="match status" value="1"/>
</dbReference>
<protein>
    <recommendedName>
        <fullName evidence="3">alpha-L-fucosidase</fullName>
        <ecNumber evidence="3">3.2.1.51</ecNumber>
    </recommendedName>
</protein>
<evidence type="ECO:0000256" key="3">
    <source>
        <dbReference type="ARBA" id="ARBA00012662"/>
    </source>
</evidence>
<dbReference type="Proteomes" id="UP001217089">
    <property type="component" value="Unassembled WGS sequence"/>
</dbReference>
<dbReference type="PRINTS" id="PR00741">
    <property type="entry name" value="GLHYDRLASE29"/>
</dbReference>
<feature type="domain" description="Glycoside hydrolase family 29 N-terminal" evidence="9">
    <location>
        <begin position="45"/>
        <end position="196"/>
    </location>
</feature>
<keyword evidence="6 7" id="KW-0326">Glycosidase</keyword>
<dbReference type="SUPFAM" id="SSF51445">
    <property type="entry name" value="(Trans)glycosidases"/>
    <property type="match status" value="2"/>
</dbReference>
<evidence type="ECO:0000313" key="10">
    <source>
        <dbReference type="EMBL" id="KAJ8297720.1"/>
    </source>
</evidence>
<evidence type="ECO:0000256" key="8">
    <source>
        <dbReference type="SAM" id="Phobius"/>
    </source>
</evidence>
<evidence type="ECO:0000256" key="5">
    <source>
        <dbReference type="ARBA" id="ARBA00022801"/>
    </source>
</evidence>
<comment type="caution">
    <text evidence="10">The sequence shown here is derived from an EMBL/GenBank/DDBJ whole genome shotgun (WGS) entry which is preliminary data.</text>
</comment>
<dbReference type="InterPro" id="IPR057739">
    <property type="entry name" value="Glyco_hydro_29_N"/>
</dbReference>
<keyword evidence="8" id="KW-1133">Transmembrane helix</keyword>
<feature type="transmembrane region" description="Helical" evidence="8">
    <location>
        <begin position="16"/>
        <end position="34"/>
    </location>
</feature>
<organism evidence="10 11">
    <name type="scientific">Tegillarca granosa</name>
    <name type="common">Malaysian cockle</name>
    <name type="synonym">Anadara granosa</name>
    <dbReference type="NCBI Taxonomy" id="220873"/>
    <lineage>
        <taxon>Eukaryota</taxon>
        <taxon>Metazoa</taxon>
        <taxon>Spiralia</taxon>
        <taxon>Lophotrochozoa</taxon>
        <taxon>Mollusca</taxon>
        <taxon>Bivalvia</taxon>
        <taxon>Autobranchia</taxon>
        <taxon>Pteriomorphia</taxon>
        <taxon>Arcoida</taxon>
        <taxon>Arcoidea</taxon>
        <taxon>Arcidae</taxon>
        <taxon>Tegillarca</taxon>
    </lineage>
</organism>
<comment type="function">
    <text evidence="1">Alpha-L-fucosidase is responsible for hydrolyzing the alpha-1,6-linked fucose joined to the reducing-end N-acetylglucosamine of the carbohydrate moieties of glycoproteins.</text>
</comment>
<evidence type="ECO:0000256" key="4">
    <source>
        <dbReference type="ARBA" id="ARBA00022729"/>
    </source>
</evidence>
<evidence type="ECO:0000256" key="1">
    <source>
        <dbReference type="ARBA" id="ARBA00004071"/>
    </source>
</evidence>
<keyword evidence="5 7" id="KW-0378">Hydrolase</keyword>
<feature type="domain" description="Glycoside hydrolase family 29 N-terminal" evidence="9">
    <location>
        <begin position="328"/>
        <end position="395"/>
    </location>
</feature>
<dbReference type="EC" id="3.2.1.51" evidence="3"/>
<feature type="domain" description="Glycoside hydrolase family 29 N-terminal" evidence="9">
    <location>
        <begin position="219"/>
        <end position="327"/>
    </location>
</feature>